<evidence type="ECO:0000259" key="14">
    <source>
        <dbReference type="Pfam" id="PF01729"/>
    </source>
</evidence>
<dbReference type="PANTHER" id="PTHR32179:SF3">
    <property type="entry name" value="NICOTINATE-NUCLEOTIDE PYROPHOSPHORYLASE [CARBOXYLATING]"/>
    <property type="match status" value="1"/>
</dbReference>
<dbReference type="InterPro" id="IPR027277">
    <property type="entry name" value="NadC/ModD"/>
</dbReference>
<dbReference type="CDD" id="cd01572">
    <property type="entry name" value="QPRTase"/>
    <property type="match status" value="1"/>
</dbReference>
<dbReference type="InterPro" id="IPR022412">
    <property type="entry name" value="Quinolinate_PRibosylTrfase_N"/>
</dbReference>
<feature type="binding site" evidence="13">
    <location>
        <position position="167"/>
    </location>
    <ligand>
        <name>substrate</name>
    </ligand>
</feature>
<organism evidence="16 17">
    <name type="scientific">Desulforhopalus singaporensis</name>
    <dbReference type="NCBI Taxonomy" id="91360"/>
    <lineage>
        <taxon>Bacteria</taxon>
        <taxon>Pseudomonadati</taxon>
        <taxon>Thermodesulfobacteriota</taxon>
        <taxon>Desulfobulbia</taxon>
        <taxon>Desulfobulbales</taxon>
        <taxon>Desulfocapsaceae</taxon>
        <taxon>Desulforhopalus</taxon>
    </lineage>
</organism>
<dbReference type="EC" id="2.4.2.19" evidence="5"/>
<dbReference type="InterPro" id="IPR036068">
    <property type="entry name" value="Nicotinate_pribotase-like_C"/>
</dbReference>
<evidence type="ECO:0000256" key="2">
    <source>
        <dbReference type="ARBA" id="ARBA00004893"/>
    </source>
</evidence>
<feature type="binding site" evidence="13">
    <location>
        <position position="99"/>
    </location>
    <ligand>
        <name>substrate</name>
    </ligand>
</feature>
<evidence type="ECO:0000256" key="10">
    <source>
        <dbReference type="ARBA" id="ARBA00047445"/>
    </source>
</evidence>
<dbReference type="PIRSF" id="PIRSF006250">
    <property type="entry name" value="NadC_ModD"/>
    <property type="match status" value="1"/>
</dbReference>
<dbReference type="AlphaFoldDB" id="A0A1H0U1A5"/>
<evidence type="ECO:0000256" key="12">
    <source>
        <dbReference type="PIRNR" id="PIRNR006250"/>
    </source>
</evidence>
<evidence type="ECO:0000256" key="8">
    <source>
        <dbReference type="ARBA" id="ARBA00022679"/>
    </source>
</evidence>
<comment type="function">
    <text evidence="1">Involved in the catabolism of quinolinic acid (QA).</text>
</comment>
<feature type="domain" description="Quinolinate phosphoribosyl transferase N-terminal" evidence="15">
    <location>
        <begin position="25"/>
        <end position="109"/>
    </location>
</feature>
<feature type="domain" description="Quinolinate phosphoribosyl transferase C-terminal" evidence="14">
    <location>
        <begin position="111"/>
        <end position="276"/>
    </location>
</feature>
<dbReference type="Pfam" id="PF02749">
    <property type="entry name" value="QRPTase_N"/>
    <property type="match status" value="1"/>
</dbReference>
<dbReference type="PANTHER" id="PTHR32179">
    <property type="entry name" value="NICOTINATE-NUCLEOTIDE PYROPHOSPHORYLASE [CARBOXYLATING]"/>
    <property type="match status" value="1"/>
</dbReference>
<dbReference type="SUPFAM" id="SSF51690">
    <property type="entry name" value="Nicotinate/Quinolinate PRTase C-terminal domain-like"/>
    <property type="match status" value="1"/>
</dbReference>
<feature type="binding site" evidence="13">
    <location>
        <begin position="262"/>
        <end position="264"/>
    </location>
    <ligand>
        <name>substrate</name>
    </ligand>
</feature>
<dbReference type="FunFam" id="3.90.1170.20:FF:000001">
    <property type="entry name" value="Nicotinate-nucleotide diphosphorylase (Carboxylating)"/>
    <property type="match status" value="1"/>
</dbReference>
<evidence type="ECO:0000256" key="13">
    <source>
        <dbReference type="PIRSR" id="PIRSR006250-1"/>
    </source>
</evidence>
<feature type="binding site" evidence="13">
    <location>
        <begin position="241"/>
        <end position="243"/>
    </location>
    <ligand>
        <name>substrate</name>
    </ligand>
</feature>
<feature type="binding site" evidence="13">
    <location>
        <position position="157"/>
    </location>
    <ligand>
        <name>substrate</name>
    </ligand>
</feature>
<dbReference type="InterPro" id="IPR037128">
    <property type="entry name" value="Quinolinate_PRibosylTase_N_sf"/>
</dbReference>
<name>A0A1H0U1A5_9BACT</name>
<evidence type="ECO:0000256" key="6">
    <source>
        <dbReference type="ARBA" id="ARBA00022642"/>
    </source>
</evidence>
<evidence type="ECO:0000256" key="5">
    <source>
        <dbReference type="ARBA" id="ARBA00011944"/>
    </source>
</evidence>
<dbReference type="STRING" id="91360.SAMN05660330_03334"/>
<evidence type="ECO:0000313" key="16">
    <source>
        <dbReference type="EMBL" id="SDP60072.1"/>
    </source>
</evidence>
<gene>
    <name evidence="16" type="ORF">SAMN05660330_03334</name>
</gene>
<protein>
    <recommendedName>
        <fullName evidence="11">Probable nicotinate-nucleotide pyrophosphorylase [carboxylating]</fullName>
        <ecNumber evidence="5">2.4.2.19</ecNumber>
    </recommendedName>
    <alternativeName>
        <fullName evidence="9">Quinolinate phosphoribosyltransferase [decarboxylating]</fullName>
    </alternativeName>
</protein>
<dbReference type="Proteomes" id="UP000199073">
    <property type="component" value="Unassembled WGS sequence"/>
</dbReference>
<dbReference type="EMBL" id="FNJI01000028">
    <property type="protein sequence ID" value="SDP60072.1"/>
    <property type="molecule type" value="Genomic_DNA"/>
</dbReference>
<dbReference type="GO" id="GO:0034213">
    <property type="term" value="P:quinolinate catabolic process"/>
    <property type="evidence" value="ECO:0007669"/>
    <property type="project" value="TreeGrafter"/>
</dbReference>
<evidence type="ECO:0000256" key="1">
    <source>
        <dbReference type="ARBA" id="ARBA00003237"/>
    </source>
</evidence>
<dbReference type="Gene3D" id="3.20.20.70">
    <property type="entry name" value="Aldolase class I"/>
    <property type="match status" value="1"/>
</dbReference>
<comment type="catalytic activity">
    <reaction evidence="10">
        <text>nicotinate beta-D-ribonucleotide + CO2 + diphosphate = quinolinate + 5-phospho-alpha-D-ribose 1-diphosphate + 2 H(+)</text>
        <dbReference type="Rhea" id="RHEA:12733"/>
        <dbReference type="ChEBI" id="CHEBI:15378"/>
        <dbReference type="ChEBI" id="CHEBI:16526"/>
        <dbReference type="ChEBI" id="CHEBI:29959"/>
        <dbReference type="ChEBI" id="CHEBI:33019"/>
        <dbReference type="ChEBI" id="CHEBI:57502"/>
        <dbReference type="ChEBI" id="CHEBI:58017"/>
        <dbReference type="EC" id="2.4.2.19"/>
    </reaction>
</comment>
<dbReference type="Gene3D" id="3.90.1170.20">
    <property type="entry name" value="Quinolinate phosphoribosyl transferase, N-terminal domain"/>
    <property type="match status" value="1"/>
</dbReference>
<evidence type="ECO:0000256" key="3">
    <source>
        <dbReference type="ARBA" id="ARBA00009400"/>
    </source>
</evidence>
<dbReference type="InterPro" id="IPR004393">
    <property type="entry name" value="NadC"/>
</dbReference>
<evidence type="ECO:0000256" key="11">
    <source>
        <dbReference type="ARBA" id="ARBA00069173"/>
    </source>
</evidence>
<dbReference type="NCBIfam" id="TIGR00078">
    <property type="entry name" value="nadC"/>
    <property type="match status" value="1"/>
</dbReference>
<dbReference type="UniPathway" id="UPA00253">
    <property type="reaction ID" value="UER00331"/>
</dbReference>
<dbReference type="OrthoDB" id="9782546at2"/>
<accession>A0A1H0U1A5</accession>
<reference evidence="16 17" key="1">
    <citation type="submission" date="2016-10" db="EMBL/GenBank/DDBJ databases">
        <authorList>
            <person name="de Groot N.N."/>
        </authorList>
    </citation>
    <scope>NUCLEOTIDE SEQUENCE [LARGE SCALE GENOMIC DNA]</scope>
    <source>
        <strain evidence="16 17">DSM 12130</strain>
    </source>
</reference>
<sequence>MDAILEKTMDLIRVAFGEDLQDAGDVTSDAIFEAEQDHYFLVAKQDGVLCGTKLFAGSFHYIDVNCRVNFNFKDGDRLCSGDRVAEVTGPIRSLLTAERVALNFIAHLSGIATLTRRYVDAAASGGSTRILDTRKTLAGLRLLQKYAVKCGGGTNHRMGLYDMVMIKDNHIDGAGGIGRAVEKVRKRWGNRFKIEVETRNLVEVKEALANGVDVIMLDNMDLGEMRQAVAAIGGRAKTEASGNMTIERIPEVAQTGVDYISVGALTHSVPAFDFSFRKNS</sequence>
<dbReference type="InterPro" id="IPR013785">
    <property type="entry name" value="Aldolase_TIM"/>
</dbReference>
<dbReference type="GO" id="GO:0005737">
    <property type="term" value="C:cytoplasm"/>
    <property type="evidence" value="ECO:0007669"/>
    <property type="project" value="TreeGrafter"/>
</dbReference>
<dbReference type="SUPFAM" id="SSF54675">
    <property type="entry name" value="Nicotinate/Quinolinate PRTase N-terminal domain-like"/>
    <property type="match status" value="1"/>
</dbReference>
<evidence type="ECO:0000313" key="17">
    <source>
        <dbReference type="Proteomes" id="UP000199073"/>
    </source>
</evidence>
<keyword evidence="8 12" id="KW-0808">Transferase</keyword>
<comment type="subunit">
    <text evidence="4">Hexamer formed by 3 homodimers.</text>
</comment>
<evidence type="ECO:0000259" key="15">
    <source>
        <dbReference type="Pfam" id="PF02749"/>
    </source>
</evidence>
<dbReference type="FunFam" id="3.20.20.70:FF:000030">
    <property type="entry name" value="Nicotinate-nucleotide pyrophosphorylase, carboxylating"/>
    <property type="match status" value="1"/>
</dbReference>
<keyword evidence="6" id="KW-0662">Pyridine nucleotide biosynthesis</keyword>
<dbReference type="Pfam" id="PF01729">
    <property type="entry name" value="QRPTase_C"/>
    <property type="match status" value="1"/>
</dbReference>
<dbReference type="GO" id="GO:0004514">
    <property type="term" value="F:nicotinate-nucleotide diphosphorylase (carboxylating) activity"/>
    <property type="evidence" value="ECO:0007669"/>
    <property type="project" value="UniProtKB-EC"/>
</dbReference>
<evidence type="ECO:0000256" key="7">
    <source>
        <dbReference type="ARBA" id="ARBA00022676"/>
    </source>
</evidence>
<feature type="binding site" evidence="13">
    <location>
        <position position="218"/>
    </location>
    <ligand>
        <name>substrate</name>
    </ligand>
</feature>
<feature type="binding site" evidence="13">
    <location>
        <position position="197"/>
    </location>
    <ligand>
        <name>substrate</name>
    </ligand>
</feature>
<dbReference type="InterPro" id="IPR002638">
    <property type="entry name" value="Quinolinate_PRibosylTrfase_C"/>
</dbReference>
<dbReference type="GO" id="GO:0009435">
    <property type="term" value="P:NAD+ biosynthetic process"/>
    <property type="evidence" value="ECO:0007669"/>
    <property type="project" value="UniProtKB-UniPathway"/>
</dbReference>
<comment type="pathway">
    <text evidence="2">Cofactor biosynthesis; NAD(+) biosynthesis; nicotinate D-ribonucleotide from quinolinate: step 1/1.</text>
</comment>
<evidence type="ECO:0000256" key="4">
    <source>
        <dbReference type="ARBA" id="ARBA00011218"/>
    </source>
</evidence>
<evidence type="ECO:0000256" key="9">
    <source>
        <dbReference type="ARBA" id="ARBA00033102"/>
    </source>
</evidence>
<keyword evidence="17" id="KW-1185">Reference proteome</keyword>
<feature type="binding site" evidence="13">
    <location>
        <begin position="133"/>
        <end position="135"/>
    </location>
    <ligand>
        <name>substrate</name>
    </ligand>
</feature>
<proteinExistence type="inferred from homology"/>
<keyword evidence="7 12" id="KW-0328">Glycosyltransferase</keyword>
<comment type="similarity">
    <text evidence="3 12">Belongs to the NadC/ModD family.</text>
</comment>